<dbReference type="InterPro" id="IPR000383">
    <property type="entry name" value="Xaa-Pro-like_dom"/>
</dbReference>
<proteinExistence type="predicted"/>
<feature type="domain" description="Xaa-Pro dipeptidyl-peptidase C-terminal" evidence="3">
    <location>
        <begin position="317"/>
        <end position="533"/>
    </location>
</feature>
<gene>
    <name evidence="4" type="ORF">A4R43_09515</name>
</gene>
<dbReference type="NCBIfam" id="TIGR00976">
    <property type="entry name" value="CocE_NonD"/>
    <property type="match status" value="2"/>
</dbReference>
<dbReference type="GO" id="GO:0008239">
    <property type="term" value="F:dipeptidyl-peptidase activity"/>
    <property type="evidence" value="ECO:0007669"/>
    <property type="project" value="InterPro"/>
</dbReference>
<protein>
    <recommendedName>
        <fullName evidence="3">Xaa-Pro dipeptidyl-peptidase C-terminal domain-containing protein</fullName>
    </recommendedName>
</protein>
<evidence type="ECO:0000259" key="3">
    <source>
        <dbReference type="SMART" id="SM00939"/>
    </source>
</evidence>
<dbReference type="InterPro" id="IPR029058">
    <property type="entry name" value="AB_hydrolase_fold"/>
</dbReference>
<dbReference type="SUPFAM" id="SSF49785">
    <property type="entry name" value="Galactose-binding domain-like"/>
    <property type="match status" value="1"/>
</dbReference>
<evidence type="ECO:0000313" key="5">
    <source>
        <dbReference type="Proteomes" id="UP000250434"/>
    </source>
</evidence>
<dbReference type="SUPFAM" id="SSF53474">
    <property type="entry name" value="alpha/beta-Hydrolases"/>
    <property type="match status" value="1"/>
</dbReference>
<dbReference type="Gene3D" id="3.40.50.1820">
    <property type="entry name" value="alpha/beta hydrolase"/>
    <property type="match status" value="1"/>
</dbReference>
<dbReference type="EMBL" id="CP015163">
    <property type="protein sequence ID" value="AXB42736.1"/>
    <property type="molecule type" value="Genomic_DNA"/>
</dbReference>
<dbReference type="Gene3D" id="1.10.3020.10">
    <property type="entry name" value="alpha-amino acid ester hydrolase ( Helical cap domain)"/>
    <property type="match status" value="1"/>
</dbReference>
<evidence type="ECO:0000256" key="2">
    <source>
        <dbReference type="SAM" id="MobiDB-lite"/>
    </source>
</evidence>
<evidence type="ECO:0000256" key="1">
    <source>
        <dbReference type="ARBA" id="ARBA00022801"/>
    </source>
</evidence>
<dbReference type="InterPro" id="IPR005674">
    <property type="entry name" value="CocE/Ser_esterase"/>
</dbReference>
<sequence length="564" mass="63006">MTNMHIERIGPGPRSPLATEVMVPMRDGVRLATDVYLPGGEVTPGPVILVRLPYDKNGLYTGQPAVAGYFTRHGYRVVVQDVRGKFRSEGERLLFVNEAEDGYDTIDWIVKQPWSDGVVGMWGDSYYGFTQWAAVSARHPALRAISPRVTGTRLGELAEPIPGTHTREVEMAVHRLYPLTMFHERDMMLWEMDWAALPYHETVEKYFEQAGSRSAAYDLWYPNPVRLRRFRNGSPFDGPAIPVLMTIGWWDNCAPWQWADHEQLQRRPHWALNEYLIIEAIDHEFNSHFERPWRNGGARPTPEERGETLPRYLDPVLEFFDIFLRGNGKPADIPRVRWQLANSSPEYRTSETWPPEGTTTLTLYPGGAAAARGQGDGGTLAPQRRAEEETAAWRHDPADPVPSLAPDPFAFLVFHPDERALGDRPDVLAFTAEPVTEPLDLVGPVTLRTRVHADGPEVDVFARLFDVAPDGSAHRIARGQLTVLAEGYDSDIEIDLGHLGYRLPAGHALRLMVAGSDAPEFVPFLGQAGNRWAQTMATATTQSIKLGGESGTALKLSVYRGSES</sequence>
<accession>A0A344L3W2</accession>
<dbReference type="Gene3D" id="2.60.120.260">
    <property type="entry name" value="Galactose-binding domain-like"/>
    <property type="match status" value="1"/>
</dbReference>
<feature type="compositionally biased region" description="Basic and acidic residues" evidence="2">
    <location>
        <begin position="384"/>
        <end position="398"/>
    </location>
</feature>
<name>A0A344L3W2_9PSEU</name>
<dbReference type="InterPro" id="IPR013736">
    <property type="entry name" value="Xaa-Pro_dipept_C"/>
</dbReference>
<dbReference type="InterPro" id="IPR008979">
    <property type="entry name" value="Galactose-bd-like_sf"/>
</dbReference>
<feature type="region of interest" description="Disordered" evidence="2">
    <location>
        <begin position="370"/>
        <end position="399"/>
    </location>
</feature>
<organism evidence="4 5">
    <name type="scientific">Amycolatopsis albispora</name>
    <dbReference type="NCBI Taxonomy" id="1804986"/>
    <lineage>
        <taxon>Bacteria</taxon>
        <taxon>Bacillati</taxon>
        <taxon>Actinomycetota</taxon>
        <taxon>Actinomycetes</taxon>
        <taxon>Pseudonocardiales</taxon>
        <taxon>Pseudonocardiaceae</taxon>
        <taxon>Amycolatopsis</taxon>
    </lineage>
</organism>
<keyword evidence="1" id="KW-0378">Hydrolase</keyword>
<keyword evidence="5" id="KW-1185">Reference proteome</keyword>
<reference evidence="4 5" key="1">
    <citation type="submission" date="2016-04" db="EMBL/GenBank/DDBJ databases">
        <title>Complete genome sequence and analysis of deep-sea sediment isolate, Amycolatopsis sp. WP1.</title>
        <authorList>
            <person name="Wang H."/>
            <person name="Chen S."/>
            <person name="Wu Q."/>
        </authorList>
    </citation>
    <scope>NUCLEOTIDE SEQUENCE [LARGE SCALE GENOMIC DNA]</scope>
    <source>
        <strain evidence="4 5">WP1</strain>
    </source>
</reference>
<dbReference type="Pfam" id="PF08530">
    <property type="entry name" value="PepX_C"/>
    <property type="match status" value="1"/>
</dbReference>
<dbReference type="Proteomes" id="UP000250434">
    <property type="component" value="Chromosome"/>
</dbReference>
<dbReference type="Pfam" id="PF02129">
    <property type="entry name" value="Peptidase_S15"/>
    <property type="match status" value="1"/>
</dbReference>
<dbReference type="AlphaFoldDB" id="A0A344L3W2"/>
<evidence type="ECO:0000313" key="4">
    <source>
        <dbReference type="EMBL" id="AXB42736.1"/>
    </source>
</evidence>
<dbReference type="KEGG" id="aab:A4R43_09515"/>
<dbReference type="SMART" id="SM00939">
    <property type="entry name" value="PepX_C"/>
    <property type="match status" value="1"/>
</dbReference>